<name>A0A9P4USP4_9PEZI</name>
<feature type="chain" id="PRO_5040424534" evidence="3">
    <location>
        <begin position="19"/>
        <end position="414"/>
    </location>
</feature>
<feature type="transmembrane region" description="Helical" evidence="2">
    <location>
        <begin position="332"/>
        <end position="357"/>
    </location>
</feature>
<protein>
    <submittedName>
        <fullName evidence="4">Uncharacterized protein</fullName>
    </submittedName>
</protein>
<keyword evidence="2" id="KW-1133">Transmembrane helix</keyword>
<evidence type="ECO:0000256" key="3">
    <source>
        <dbReference type="SAM" id="SignalP"/>
    </source>
</evidence>
<keyword evidence="3" id="KW-0732">Signal</keyword>
<evidence type="ECO:0000256" key="1">
    <source>
        <dbReference type="SAM" id="MobiDB-lite"/>
    </source>
</evidence>
<evidence type="ECO:0000313" key="5">
    <source>
        <dbReference type="Proteomes" id="UP000799441"/>
    </source>
</evidence>
<dbReference type="PANTHER" id="PTHR40622">
    <property type="match status" value="1"/>
</dbReference>
<dbReference type="PANTHER" id="PTHR40622:SF1">
    <property type="match status" value="1"/>
</dbReference>
<sequence>MLGRSVGVFTTCALGAGALLIPPGLEPTAPGDNAPFDIVRIIDPTNRVIELPCPSCAFSNTNEEVEDVEGVDDLVFIQGGAKNLILNFTVTEDGRALKMNNREIYPSWSPPGKLGHGWSVDQVSASASLDEVEAGEVKTVPLGITGSSSGAHKQVTDAGDTLVSINVKIHSLEHQAMDLSAVDILLMEFHEDDEVRLHLIDAMPRNAGPMDDPDLMPPPQAHGPPHGRPHGPPSDMKDCGMLPTPVCRLKHMMEDKFSGLRHGGSRRPGCSGRKGGKGGPHRLPGHIKGPKFPMADNVDPAHRGGGHGPPPHMGGWKHHGHKHSFLHHFVKGFIAVMIPIMAGVAVGMTVSLLGMLAGRFIGVIWTRITGARRQEYVSLTQEELEEGSEDGPAEMEAPPAYEHAPAYYMVAEKE</sequence>
<evidence type="ECO:0000313" key="4">
    <source>
        <dbReference type="EMBL" id="KAF2725249.1"/>
    </source>
</evidence>
<keyword evidence="5" id="KW-1185">Reference proteome</keyword>
<keyword evidence="2" id="KW-0812">Transmembrane</keyword>
<feature type="compositionally biased region" description="Basic residues" evidence="1">
    <location>
        <begin position="274"/>
        <end position="289"/>
    </location>
</feature>
<proteinExistence type="predicted"/>
<feature type="region of interest" description="Disordered" evidence="1">
    <location>
        <begin position="258"/>
        <end position="289"/>
    </location>
</feature>
<gene>
    <name evidence="4" type="ORF">K431DRAFT_281198</name>
</gene>
<dbReference type="Proteomes" id="UP000799441">
    <property type="component" value="Unassembled WGS sequence"/>
</dbReference>
<organism evidence="4 5">
    <name type="scientific">Polychaeton citri CBS 116435</name>
    <dbReference type="NCBI Taxonomy" id="1314669"/>
    <lineage>
        <taxon>Eukaryota</taxon>
        <taxon>Fungi</taxon>
        <taxon>Dikarya</taxon>
        <taxon>Ascomycota</taxon>
        <taxon>Pezizomycotina</taxon>
        <taxon>Dothideomycetes</taxon>
        <taxon>Dothideomycetidae</taxon>
        <taxon>Capnodiales</taxon>
        <taxon>Capnodiaceae</taxon>
        <taxon>Polychaeton</taxon>
    </lineage>
</organism>
<reference evidence="4" key="1">
    <citation type="journal article" date="2020" name="Stud. Mycol.">
        <title>101 Dothideomycetes genomes: a test case for predicting lifestyles and emergence of pathogens.</title>
        <authorList>
            <person name="Haridas S."/>
            <person name="Albert R."/>
            <person name="Binder M."/>
            <person name="Bloem J."/>
            <person name="Labutti K."/>
            <person name="Salamov A."/>
            <person name="Andreopoulos B."/>
            <person name="Baker S."/>
            <person name="Barry K."/>
            <person name="Bills G."/>
            <person name="Bluhm B."/>
            <person name="Cannon C."/>
            <person name="Castanera R."/>
            <person name="Culley D."/>
            <person name="Daum C."/>
            <person name="Ezra D."/>
            <person name="Gonzalez J."/>
            <person name="Henrissat B."/>
            <person name="Kuo A."/>
            <person name="Liang C."/>
            <person name="Lipzen A."/>
            <person name="Lutzoni F."/>
            <person name="Magnuson J."/>
            <person name="Mondo S."/>
            <person name="Nolan M."/>
            <person name="Ohm R."/>
            <person name="Pangilinan J."/>
            <person name="Park H.-J."/>
            <person name="Ramirez L."/>
            <person name="Alfaro M."/>
            <person name="Sun H."/>
            <person name="Tritt A."/>
            <person name="Yoshinaga Y."/>
            <person name="Zwiers L.-H."/>
            <person name="Turgeon B."/>
            <person name="Goodwin S."/>
            <person name="Spatafora J."/>
            <person name="Crous P."/>
            <person name="Grigoriev I."/>
        </authorList>
    </citation>
    <scope>NUCLEOTIDE SEQUENCE</scope>
    <source>
        <strain evidence="4">CBS 116435</strain>
    </source>
</reference>
<dbReference type="OrthoDB" id="5409353at2759"/>
<feature type="region of interest" description="Disordered" evidence="1">
    <location>
        <begin position="206"/>
        <end position="238"/>
    </location>
</feature>
<dbReference type="AlphaFoldDB" id="A0A9P4USP4"/>
<feature type="signal peptide" evidence="3">
    <location>
        <begin position="1"/>
        <end position="18"/>
    </location>
</feature>
<keyword evidence="2" id="KW-0472">Membrane</keyword>
<accession>A0A9P4USP4</accession>
<evidence type="ECO:0000256" key="2">
    <source>
        <dbReference type="SAM" id="Phobius"/>
    </source>
</evidence>
<dbReference type="EMBL" id="MU003768">
    <property type="protein sequence ID" value="KAF2725249.1"/>
    <property type="molecule type" value="Genomic_DNA"/>
</dbReference>
<comment type="caution">
    <text evidence="4">The sequence shown here is derived from an EMBL/GenBank/DDBJ whole genome shotgun (WGS) entry which is preliminary data.</text>
</comment>